<organism evidence="2 3">
    <name type="scientific">Roseitalea porphyridii</name>
    <dbReference type="NCBI Taxonomy" id="1852022"/>
    <lineage>
        <taxon>Bacteria</taxon>
        <taxon>Pseudomonadati</taxon>
        <taxon>Pseudomonadota</taxon>
        <taxon>Alphaproteobacteria</taxon>
        <taxon>Hyphomicrobiales</taxon>
        <taxon>Ahrensiaceae</taxon>
        <taxon>Roseitalea</taxon>
    </lineage>
</organism>
<protein>
    <submittedName>
        <fullName evidence="2">Type II toxin-antitoxin system VapC family toxin</fullName>
    </submittedName>
</protein>
<dbReference type="AlphaFoldDB" id="A0A4P6V1U1"/>
<dbReference type="PANTHER" id="PTHR36173:SF2">
    <property type="entry name" value="RIBONUCLEASE VAPC16"/>
    <property type="match status" value="1"/>
</dbReference>
<dbReference type="InterPro" id="IPR029060">
    <property type="entry name" value="PIN-like_dom_sf"/>
</dbReference>
<reference evidence="2 3" key="1">
    <citation type="journal article" date="2017" name="Int. J. Syst. Evol. Microbiol.">
        <title>Roseitalea porphyridii gen. nov., sp. nov., isolated from a red alga, and reclassification of Hoeflea suaedae Chung et al. 2013 as Pseudohoeflea suaedae gen. nov., comb. nov.</title>
        <authorList>
            <person name="Hyeon J.W."/>
            <person name="Jeong S.E."/>
            <person name="Baek K."/>
            <person name="Jeon C.O."/>
        </authorList>
    </citation>
    <scope>NUCLEOTIDE SEQUENCE [LARGE SCALE GENOMIC DNA]</scope>
    <source>
        <strain evidence="2 3">MA7-20</strain>
    </source>
</reference>
<dbReference type="Proteomes" id="UP000293719">
    <property type="component" value="Chromosome"/>
</dbReference>
<accession>A0A4P6V1U1</accession>
<dbReference type="InterPro" id="IPR052919">
    <property type="entry name" value="TA_system_RNase"/>
</dbReference>
<keyword evidence="3" id="KW-1185">Reference proteome</keyword>
<dbReference type="EMBL" id="CP036532">
    <property type="protein sequence ID" value="QBK30833.1"/>
    <property type="molecule type" value="Genomic_DNA"/>
</dbReference>
<sequence length="128" mass="13985">MSHLLDTHALVWWLTGAPLLSKTATTIIADPQTDVFVSAVSAFEIANKVRIGKWHEAAVLADDFEAIIEGERFSPLSINQHHAVMAGLLPGDHRDPFDRLLASQARSESLTLVTSDDAFSTFSVATVW</sequence>
<dbReference type="Gene3D" id="3.40.50.1010">
    <property type="entry name" value="5'-nuclease"/>
    <property type="match status" value="1"/>
</dbReference>
<dbReference type="InterPro" id="IPR041705">
    <property type="entry name" value="PIN_Sll0205"/>
</dbReference>
<name>A0A4P6V1U1_9HYPH</name>
<feature type="domain" description="PIN" evidence="1">
    <location>
        <begin position="4"/>
        <end position="120"/>
    </location>
</feature>
<dbReference type="CDD" id="cd09872">
    <property type="entry name" value="PIN_Sll0205-like"/>
    <property type="match status" value="1"/>
</dbReference>
<dbReference type="RefSeq" id="WP_131616517.1">
    <property type="nucleotide sequence ID" value="NZ_CP036532.1"/>
</dbReference>
<evidence type="ECO:0000259" key="1">
    <source>
        <dbReference type="Pfam" id="PF01850"/>
    </source>
</evidence>
<evidence type="ECO:0000313" key="3">
    <source>
        <dbReference type="Proteomes" id="UP000293719"/>
    </source>
</evidence>
<dbReference type="GeneID" id="90767557"/>
<dbReference type="KEGG" id="rpod:E0E05_09640"/>
<dbReference type="InterPro" id="IPR002716">
    <property type="entry name" value="PIN_dom"/>
</dbReference>
<dbReference type="PANTHER" id="PTHR36173">
    <property type="entry name" value="RIBONUCLEASE VAPC16-RELATED"/>
    <property type="match status" value="1"/>
</dbReference>
<dbReference type="OrthoDB" id="9798990at2"/>
<dbReference type="SUPFAM" id="SSF88723">
    <property type="entry name" value="PIN domain-like"/>
    <property type="match status" value="1"/>
</dbReference>
<evidence type="ECO:0000313" key="2">
    <source>
        <dbReference type="EMBL" id="QBK30833.1"/>
    </source>
</evidence>
<dbReference type="Pfam" id="PF01850">
    <property type="entry name" value="PIN"/>
    <property type="match status" value="1"/>
</dbReference>
<proteinExistence type="predicted"/>
<gene>
    <name evidence="2" type="ORF">E0E05_09640</name>
</gene>